<evidence type="ECO:0000256" key="2">
    <source>
        <dbReference type="SAM" id="Phobius"/>
    </source>
</evidence>
<name>A0A4S4LWP5_9AGAM</name>
<organism evidence="3 4">
    <name type="scientific">Bondarzewia mesenterica</name>
    <dbReference type="NCBI Taxonomy" id="1095465"/>
    <lineage>
        <taxon>Eukaryota</taxon>
        <taxon>Fungi</taxon>
        <taxon>Dikarya</taxon>
        <taxon>Basidiomycota</taxon>
        <taxon>Agaricomycotina</taxon>
        <taxon>Agaricomycetes</taxon>
        <taxon>Russulales</taxon>
        <taxon>Bondarzewiaceae</taxon>
        <taxon>Bondarzewia</taxon>
    </lineage>
</organism>
<keyword evidence="2" id="KW-1133">Transmembrane helix</keyword>
<sequence>MFRWNRVASAAISLLAAVFNFAFAVELFALWRSLKWDSESEWEGSFDSWASSGARLLGGLLAAYFVTGVVASAVGFVGIIKGMPSYVRFYRDFSVAEFAFCVLSTLSVAYASIRYYSVRTDICEELSRHADLMRGLAESGLNLENCEQWFERVVVAFLVVMSIVLVVRLHLLMAVSNYYTHISRHHSGLPMFTAGGGYTDNNMQRIYLLPSPTSPSSSFSSGPMGAEQGETAVVYAPVPLKDLTERDARELNAREAWIHNGSQPPARHQHRHSHSRSHRHHGSGRIGLPIRPNEGLLGHEKFKD</sequence>
<evidence type="ECO:0000256" key="1">
    <source>
        <dbReference type="SAM" id="MobiDB-lite"/>
    </source>
</evidence>
<dbReference type="EMBL" id="SGPL01000135">
    <property type="protein sequence ID" value="THH16932.1"/>
    <property type="molecule type" value="Genomic_DNA"/>
</dbReference>
<comment type="caution">
    <text evidence="3">The sequence shown here is derived from an EMBL/GenBank/DDBJ whole genome shotgun (WGS) entry which is preliminary data.</text>
</comment>
<evidence type="ECO:0000313" key="3">
    <source>
        <dbReference type="EMBL" id="THH16932.1"/>
    </source>
</evidence>
<keyword evidence="2" id="KW-0812">Transmembrane</keyword>
<reference evidence="3 4" key="1">
    <citation type="submission" date="2019-02" db="EMBL/GenBank/DDBJ databases">
        <title>Genome sequencing of the rare red list fungi Bondarzewia mesenterica.</title>
        <authorList>
            <person name="Buettner E."/>
            <person name="Kellner H."/>
        </authorList>
    </citation>
    <scope>NUCLEOTIDE SEQUENCE [LARGE SCALE GENOMIC DNA]</scope>
    <source>
        <strain evidence="3 4">DSM 108281</strain>
    </source>
</reference>
<feature type="region of interest" description="Disordered" evidence="1">
    <location>
        <begin position="259"/>
        <end position="304"/>
    </location>
</feature>
<dbReference type="AlphaFoldDB" id="A0A4S4LWP5"/>
<feature type="transmembrane region" description="Helical" evidence="2">
    <location>
        <begin position="153"/>
        <end position="175"/>
    </location>
</feature>
<accession>A0A4S4LWP5</accession>
<feature type="transmembrane region" description="Helical" evidence="2">
    <location>
        <begin position="92"/>
        <end position="113"/>
    </location>
</feature>
<keyword evidence="2" id="KW-0472">Membrane</keyword>
<feature type="transmembrane region" description="Helical" evidence="2">
    <location>
        <begin position="56"/>
        <end position="80"/>
    </location>
</feature>
<feature type="compositionally biased region" description="Basic residues" evidence="1">
    <location>
        <begin position="267"/>
        <end position="283"/>
    </location>
</feature>
<dbReference type="Proteomes" id="UP000310158">
    <property type="component" value="Unassembled WGS sequence"/>
</dbReference>
<dbReference type="OrthoDB" id="2355659at2759"/>
<keyword evidence="4" id="KW-1185">Reference proteome</keyword>
<evidence type="ECO:0000313" key="4">
    <source>
        <dbReference type="Proteomes" id="UP000310158"/>
    </source>
</evidence>
<proteinExistence type="predicted"/>
<protein>
    <submittedName>
        <fullName evidence="3">Uncharacterized protein</fullName>
    </submittedName>
</protein>
<gene>
    <name evidence="3" type="ORF">EW146_g3787</name>
</gene>